<evidence type="ECO:0000313" key="8">
    <source>
        <dbReference type="Proteomes" id="UP000777784"/>
    </source>
</evidence>
<keyword evidence="2" id="KW-0479">Metal-binding</keyword>
<dbReference type="CDD" id="cd08071">
    <property type="entry name" value="MPN_DUF2466"/>
    <property type="match status" value="1"/>
</dbReference>
<dbReference type="GO" id="GO:0006508">
    <property type="term" value="P:proteolysis"/>
    <property type="evidence" value="ECO:0007669"/>
    <property type="project" value="UniProtKB-KW"/>
</dbReference>
<dbReference type="PANTHER" id="PTHR30471">
    <property type="entry name" value="DNA REPAIR PROTEIN RADC"/>
    <property type="match status" value="1"/>
</dbReference>
<dbReference type="Gene3D" id="3.40.140.10">
    <property type="entry name" value="Cytidine Deaminase, domain 2"/>
    <property type="match status" value="1"/>
</dbReference>
<dbReference type="NCBIfam" id="TIGR00608">
    <property type="entry name" value="radc"/>
    <property type="match status" value="1"/>
</dbReference>
<keyword evidence="1" id="KW-0645">Protease</keyword>
<evidence type="ECO:0000256" key="1">
    <source>
        <dbReference type="ARBA" id="ARBA00022670"/>
    </source>
</evidence>
<evidence type="ECO:0000256" key="4">
    <source>
        <dbReference type="ARBA" id="ARBA00022833"/>
    </source>
</evidence>
<evidence type="ECO:0000256" key="5">
    <source>
        <dbReference type="ARBA" id="ARBA00023049"/>
    </source>
</evidence>
<evidence type="ECO:0000256" key="2">
    <source>
        <dbReference type="ARBA" id="ARBA00022723"/>
    </source>
</evidence>
<dbReference type="AlphaFoldDB" id="A0A948W7S8"/>
<name>A0A948W7S8_UNCEI</name>
<dbReference type="Proteomes" id="UP000777784">
    <property type="component" value="Unassembled WGS sequence"/>
</dbReference>
<evidence type="ECO:0000313" key="7">
    <source>
        <dbReference type="EMBL" id="MBU2692919.1"/>
    </source>
</evidence>
<dbReference type="PROSITE" id="PS50249">
    <property type="entry name" value="MPN"/>
    <property type="match status" value="1"/>
</dbReference>
<dbReference type="InterPro" id="IPR037518">
    <property type="entry name" value="MPN"/>
</dbReference>
<keyword evidence="5" id="KW-0482">Metalloprotease</keyword>
<feature type="domain" description="MPN" evidence="6">
    <location>
        <begin position="24"/>
        <end position="146"/>
    </location>
</feature>
<dbReference type="GO" id="GO:0046872">
    <property type="term" value="F:metal ion binding"/>
    <property type="evidence" value="ECO:0007669"/>
    <property type="project" value="UniProtKB-KW"/>
</dbReference>
<reference evidence="7" key="1">
    <citation type="submission" date="2021-05" db="EMBL/GenBank/DDBJ databases">
        <title>Energy efficiency and biological interactions define the core microbiome of deep oligotrophic groundwater.</title>
        <authorList>
            <person name="Mehrshad M."/>
            <person name="Lopez-Fernandez M."/>
            <person name="Bell E."/>
            <person name="Bernier-Latmani R."/>
            <person name="Bertilsson S."/>
            <person name="Dopson M."/>
        </authorList>
    </citation>
    <scope>NUCLEOTIDE SEQUENCE</scope>
    <source>
        <strain evidence="7">Modern_marine.mb.64</strain>
    </source>
</reference>
<keyword evidence="4" id="KW-0862">Zinc</keyword>
<dbReference type="InterPro" id="IPR001405">
    <property type="entry name" value="UPF0758"/>
</dbReference>
<accession>A0A948W7S8</accession>
<organism evidence="7 8">
    <name type="scientific">Eiseniibacteriota bacterium</name>
    <dbReference type="NCBI Taxonomy" id="2212470"/>
    <lineage>
        <taxon>Bacteria</taxon>
        <taxon>Candidatus Eiseniibacteriota</taxon>
    </lineage>
</organism>
<comment type="caution">
    <text evidence="7">The sequence shown here is derived from an EMBL/GenBank/DDBJ whole genome shotgun (WGS) entry which is preliminary data.</text>
</comment>
<gene>
    <name evidence="7" type="primary">radC</name>
    <name evidence="7" type="ORF">KJ970_18525</name>
</gene>
<dbReference type="GO" id="GO:0008237">
    <property type="term" value="F:metallopeptidase activity"/>
    <property type="evidence" value="ECO:0007669"/>
    <property type="project" value="UniProtKB-KW"/>
</dbReference>
<dbReference type="PANTHER" id="PTHR30471:SF3">
    <property type="entry name" value="UPF0758 PROTEIN YEES-RELATED"/>
    <property type="match status" value="1"/>
</dbReference>
<dbReference type="EMBL" id="JAHJDP010000105">
    <property type="protein sequence ID" value="MBU2692919.1"/>
    <property type="molecule type" value="Genomic_DNA"/>
</dbReference>
<dbReference type="InterPro" id="IPR025657">
    <property type="entry name" value="RadC_JAB"/>
</dbReference>
<sequence>MSGFPVKVLEKGAVYLNRSRNRWRIEQPQDVAKAFREAIGKESREVFIVFLLSARHTVRYVYVVSIGTLDSSLVHPREVFAEAVKRRAAAFIVAHNHPSGDPSPSPDDVRTTERLKRAGELLGIQLLDHVILGDADFVSMKEQGVL</sequence>
<keyword evidence="3" id="KW-0378">Hydrolase</keyword>
<dbReference type="PROSITE" id="PS01302">
    <property type="entry name" value="UPF0758"/>
    <property type="match status" value="1"/>
</dbReference>
<evidence type="ECO:0000259" key="6">
    <source>
        <dbReference type="PROSITE" id="PS50249"/>
    </source>
</evidence>
<evidence type="ECO:0000256" key="3">
    <source>
        <dbReference type="ARBA" id="ARBA00022801"/>
    </source>
</evidence>
<protein>
    <submittedName>
        <fullName evidence="7">DNA repair protein RadC</fullName>
    </submittedName>
</protein>
<dbReference type="Pfam" id="PF04002">
    <property type="entry name" value="RadC"/>
    <property type="match status" value="1"/>
</dbReference>
<dbReference type="InterPro" id="IPR020891">
    <property type="entry name" value="UPF0758_CS"/>
</dbReference>
<proteinExistence type="predicted"/>